<organism evidence="1 2">
    <name type="scientific">Avena sativa</name>
    <name type="common">Oat</name>
    <dbReference type="NCBI Taxonomy" id="4498"/>
    <lineage>
        <taxon>Eukaryota</taxon>
        <taxon>Viridiplantae</taxon>
        <taxon>Streptophyta</taxon>
        <taxon>Embryophyta</taxon>
        <taxon>Tracheophyta</taxon>
        <taxon>Spermatophyta</taxon>
        <taxon>Magnoliopsida</taxon>
        <taxon>Liliopsida</taxon>
        <taxon>Poales</taxon>
        <taxon>Poaceae</taxon>
        <taxon>BOP clade</taxon>
        <taxon>Pooideae</taxon>
        <taxon>Poodae</taxon>
        <taxon>Poeae</taxon>
        <taxon>Poeae Chloroplast Group 1 (Aveneae type)</taxon>
        <taxon>Aveninae</taxon>
        <taxon>Avena</taxon>
    </lineage>
</organism>
<accession>A0ACD5V2X4</accession>
<protein>
    <submittedName>
        <fullName evidence="1">Uncharacterized protein</fullName>
    </submittedName>
</protein>
<proteinExistence type="predicted"/>
<evidence type="ECO:0000313" key="2">
    <source>
        <dbReference type="Proteomes" id="UP001732700"/>
    </source>
</evidence>
<reference evidence="1" key="2">
    <citation type="submission" date="2025-09" db="UniProtKB">
        <authorList>
            <consortium name="EnsemblPlants"/>
        </authorList>
    </citation>
    <scope>IDENTIFICATION</scope>
</reference>
<dbReference type="Proteomes" id="UP001732700">
    <property type="component" value="Chromosome 2D"/>
</dbReference>
<keyword evidence="2" id="KW-1185">Reference proteome</keyword>
<evidence type="ECO:0000313" key="1">
    <source>
        <dbReference type="EnsemblPlants" id="AVESA.00010b.r2.2DG0364890.2.CDS"/>
    </source>
</evidence>
<name>A0ACD5V2X4_AVESA</name>
<reference evidence="1" key="1">
    <citation type="submission" date="2021-05" db="EMBL/GenBank/DDBJ databases">
        <authorList>
            <person name="Scholz U."/>
            <person name="Mascher M."/>
            <person name="Fiebig A."/>
        </authorList>
    </citation>
    <scope>NUCLEOTIDE SEQUENCE [LARGE SCALE GENOMIC DNA]</scope>
</reference>
<dbReference type="EnsemblPlants" id="AVESA.00010b.r2.2DG0364890.2">
    <property type="protein sequence ID" value="AVESA.00010b.r2.2DG0364890.2.CDS"/>
    <property type="gene ID" value="AVESA.00010b.r2.2DG0364890"/>
</dbReference>
<sequence length="978" mass="107654">MAPPPAPPEGLEVRCGGCGETLEVDPGLTEFICPDCATPQSLPPELMPPPPPRRKALPLPRAAADVRGARLPCGSCGALLSVPVGLARCACPVCGAELAVDTERLRHYLLASATAEGSIPVVPVGNSSAPPILQAREVRQEHPNFGACVGLKQTEPDRPNFMEQLQAKHPNQLIPEQADLDNSHDTSEGEEIHDVNGIVTRHTKQTNIHSVGPRIVSTEKRHEEPLNHVQHQAQIQCSTTHINCTTGRSTALQTINIEKRQSLTPNQIIQQAHKQPVGHVVCTENARTEDGDGVTHVKEKQQQHINKENHTEEVCTQVVNEIIAGDSNKRRVKCTALHNATGAEKRKVHDANEAIKQVQRQQSDSVIPVESENQVICAEKEQPKSSSCRILKQKRKSLTAASNSGLQLRRSKRLAKDSPASTDQEPVQNEFLELPASPGGQASDIVMDNEPIHWRAVESRGGTSTSHTPVTITNSEPTESDPDEQHAGSPDQSLSNSPNIDRVINNICPTPSPRHEVPESSSNGLDSPPSYSLDLSDPEQFARNYIPPEVRKALASMGSNSLFEHTMSQASSDSEGDDPWTSTRQNVGTKRNHRRPRGLTLSLNVWTLPKGMLIPVSLNTSGEPVGKQAGTLSNFLSAIARDGILAPLVYQDWRRVPEKNKDIMWRIVKLKFDISPIGELWIIKSLGKRWRSWKSNLKVHHYDTHETEEERLADRNPRVLKEQWRFLVSYWSTEKATVLLTIIFMCMTDFDLQFGKAYGIIVIFLSHQAASARNRACQANAVAHHTAGTKSFARIIDEEKQKRPNKDVPTVADLFILTHTHKNGKPTKKETADIIARMREDSQKRTEGSGSDSTARNSGLEFSSKGLRGKTALQASFKEAMEAKQRAEDEAAALKEKMMAMEESQRKMQEDLASMKSTVSAIHKTVPTGDLPGQQMHNRAPGTNFQDELTGGPSFPPGSAQNPDPSPRKSGRKRAKRS</sequence>